<accession>A0A378NJ57</accession>
<sequence length="47" mass="5232">MPSIVKFGKKLTACALFVGAKDFSPLLVLVLSRFKELYVRVTFLGEV</sequence>
<reference evidence="1 2" key="1">
    <citation type="submission" date="2018-06" db="EMBL/GenBank/DDBJ databases">
        <authorList>
            <consortium name="Pathogen Informatics"/>
            <person name="Doyle S."/>
        </authorList>
    </citation>
    <scope>NUCLEOTIDE SEQUENCE [LARGE SCALE GENOMIC DNA]</scope>
    <source>
        <strain evidence="1 2">NCTC9380</strain>
    </source>
</reference>
<name>A0A378NJ57_MANHA</name>
<dbReference type="AlphaFoldDB" id="A0A378NJ57"/>
<protein>
    <submittedName>
        <fullName evidence="1">Uncharacterized protein</fullName>
    </submittedName>
</protein>
<proteinExistence type="predicted"/>
<evidence type="ECO:0000313" key="1">
    <source>
        <dbReference type="EMBL" id="STY65968.1"/>
    </source>
</evidence>
<evidence type="ECO:0000313" key="2">
    <source>
        <dbReference type="Proteomes" id="UP000254031"/>
    </source>
</evidence>
<gene>
    <name evidence="1" type="ORF">NCTC9380_01248</name>
</gene>
<organism evidence="1 2">
    <name type="scientific">Mannheimia haemolytica</name>
    <name type="common">Pasteurella haemolytica</name>
    <dbReference type="NCBI Taxonomy" id="75985"/>
    <lineage>
        <taxon>Bacteria</taxon>
        <taxon>Pseudomonadati</taxon>
        <taxon>Pseudomonadota</taxon>
        <taxon>Gammaproteobacteria</taxon>
        <taxon>Pasteurellales</taxon>
        <taxon>Pasteurellaceae</taxon>
        <taxon>Mannheimia</taxon>
    </lineage>
</organism>
<dbReference type="EMBL" id="UGPL01000006">
    <property type="protein sequence ID" value="STY65968.1"/>
    <property type="molecule type" value="Genomic_DNA"/>
</dbReference>
<dbReference type="Proteomes" id="UP000254031">
    <property type="component" value="Unassembled WGS sequence"/>
</dbReference>